<feature type="domain" description="Tudor" evidence="2">
    <location>
        <begin position="321"/>
        <end position="382"/>
    </location>
</feature>
<dbReference type="PhylomeDB" id="A0A151NSZ9"/>
<dbReference type="InterPro" id="IPR002999">
    <property type="entry name" value="Tudor"/>
</dbReference>
<evidence type="ECO:0000313" key="3">
    <source>
        <dbReference type="EMBL" id="KYO39918.1"/>
    </source>
</evidence>
<dbReference type="Gene3D" id="2.30.30.140">
    <property type="match status" value="1"/>
</dbReference>
<sequence length="430" mass="47308">MARRGRPWCPAPEPVGSRGPWPLQTLAVSLQVSGPRSAPGPSGCGKRGQAPPHKKKGKPEQPKSWGASRKDCEAQGGKPLPDVTEGSLRTLVEPSVPLCWERRTSSGSCGLTSGTPCDKACPGLCQEDVLLWLKDFNPQHVKRGQPGFKSNVPVGFSCPEQAQCMVQPLGNCTRILGNTDMGNSMRGMAWPRSQLEMPALEKIPEGELGLSSGIGPQHLLQPQQQTAPHAVKHEQVRYAVPMEMRGSFLVLMLRDCYKDLSWLAVIAKTYGDVGLLVTDCLPQTPYFWAIHLTEERHLHMQQLLGALAQAEKQQPYLAKQKVKRGTRCLAQCVLGADSRAWNRCWVLDKVEDLAVVFFVDFGCSATIPVSSLRQLDDDDFWAIWPLAQPFMFQKAILPPRCIVQQVLRGEVVGPSPTEPHILQFAVCIGD</sequence>
<dbReference type="SMART" id="SM00333">
    <property type="entry name" value="TUDOR"/>
    <property type="match status" value="1"/>
</dbReference>
<name>A0A151NSZ9_ALLMI</name>
<reference evidence="3 4" key="1">
    <citation type="journal article" date="2012" name="Genome Biol.">
        <title>Sequencing three crocodilian genomes to illuminate the evolution of archosaurs and amniotes.</title>
        <authorList>
            <person name="St John J.A."/>
            <person name="Braun E.L."/>
            <person name="Isberg S.R."/>
            <person name="Miles L.G."/>
            <person name="Chong A.Y."/>
            <person name="Gongora J."/>
            <person name="Dalzell P."/>
            <person name="Moran C."/>
            <person name="Bed'hom B."/>
            <person name="Abzhanov A."/>
            <person name="Burgess S.C."/>
            <person name="Cooksey A.M."/>
            <person name="Castoe T.A."/>
            <person name="Crawford N.G."/>
            <person name="Densmore L.D."/>
            <person name="Drew J.C."/>
            <person name="Edwards S.V."/>
            <person name="Faircloth B.C."/>
            <person name="Fujita M.K."/>
            <person name="Greenwold M.J."/>
            <person name="Hoffmann F.G."/>
            <person name="Howard J.M."/>
            <person name="Iguchi T."/>
            <person name="Janes D.E."/>
            <person name="Khan S.Y."/>
            <person name="Kohno S."/>
            <person name="de Koning A.J."/>
            <person name="Lance S.L."/>
            <person name="McCarthy F.M."/>
            <person name="McCormack J.E."/>
            <person name="Merchant M.E."/>
            <person name="Peterson D.G."/>
            <person name="Pollock D.D."/>
            <person name="Pourmand N."/>
            <person name="Raney B.J."/>
            <person name="Roessler K.A."/>
            <person name="Sanford J.R."/>
            <person name="Sawyer R.H."/>
            <person name="Schmidt C.J."/>
            <person name="Triplett E.W."/>
            <person name="Tuberville T.D."/>
            <person name="Venegas-Anaya M."/>
            <person name="Howard J.T."/>
            <person name="Jarvis E.D."/>
            <person name="Guillette L.J.Jr."/>
            <person name="Glenn T.C."/>
            <person name="Green R.E."/>
            <person name="Ray D.A."/>
        </authorList>
    </citation>
    <scope>NUCLEOTIDE SEQUENCE [LARGE SCALE GENOMIC DNA]</scope>
    <source>
        <strain evidence="3">KSC_2009_1</strain>
    </source>
</reference>
<evidence type="ECO:0000256" key="1">
    <source>
        <dbReference type="SAM" id="MobiDB-lite"/>
    </source>
</evidence>
<dbReference type="EMBL" id="AKHW03002144">
    <property type="protein sequence ID" value="KYO39918.1"/>
    <property type="molecule type" value="Genomic_DNA"/>
</dbReference>
<protein>
    <submittedName>
        <fullName evidence="3">Tudor domain-containing protein 10 isoform B</fullName>
    </submittedName>
</protein>
<evidence type="ECO:0000313" key="4">
    <source>
        <dbReference type="Proteomes" id="UP000050525"/>
    </source>
</evidence>
<evidence type="ECO:0000259" key="2">
    <source>
        <dbReference type="PROSITE" id="PS50304"/>
    </source>
</evidence>
<comment type="caution">
    <text evidence="3">The sequence shown here is derived from an EMBL/GenBank/DDBJ whole genome shotgun (WGS) entry which is preliminary data.</text>
</comment>
<organism evidence="3 4">
    <name type="scientific">Alligator mississippiensis</name>
    <name type="common">American alligator</name>
    <dbReference type="NCBI Taxonomy" id="8496"/>
    <lineage>
        <taxon>Eukaryota</taxon>
        <taxon>Metazoa</taxon>
        <taxon>Chordata</taxon>
        <taxon>Craniata</taxon>
        <taxon>Vertebrata</taxon>
        <taxon>Euteleostomi</taxon>
        <taxon>Archelosauria</taxon>
        <taxon>Archosauria</taxon>
        <taxon>Crocodylia</taxon>
        <taxon>Alligatoridae</taxon>
        <taxon>Alligatorinae</taxon>
        <taxon>Alligator</taxon>
    </lineage>
</organism>
<dbReference type="Pfam" id="PF00567">
    <property type="entry name" value="TUDOR"/>
    <property type="match status" value="1"/>
</dbReference>
<dbReference type="PROSITE" id="PS50304">
    <property type="entry name" value="TUDOR"/>
    <property type="match status" value="1"/>
</dbReference>
<gene>
    <name evidence="3" type="primary">TDRD10</name>
    <name evidence="3" type="ORF">Y1Q_0013919</name>
</gene>
<dbReference type="SUPFAM" id="SSF63748">
    <property type="entry name" value="Tudor/PWWP/MBT"/>
    <property type="match status" value="1"/>
</dbReference>
<accession>A0A151NSZ9</accession>
<proteinExistence type="predicted"/>
<dbReference type="Proteomes" id="UP000050525">
    <property type="component" value="Unassembled WGS sequence"/>
</dbReference>
<dbReference type="AlphaFoldDB" id="A0A151NSZ9"/>
<dbReference type="RefSeq" id="XP_019342018.1">
    <property type="nucleotide sequence ID" value="XM_019486473.2"/>
</dbReference>
<keyword evidence="4" id="KW-1185">Reference proteome</keyword>
<dbReference type="GeneID" id="102569080"/>
<dbReference type="OrthoDB" id="21643at2759"/>
<dbReference type="CTD" id="126668"/>
<feature type="region of interest" description="Disordered" evidence="1">
    <location>
        <begin position="1"/>
        <end position="86"/>
    </location>
</feature>